<proteinExistence type="predicted"/>
<organism evidence="1 2">
    <name type="scientific">Sorangium cellulosum</name>
    <name type="common">Polyangium cellulosum</name>
    <dbReference type="NCBI Taxonomy" id="56"/>
    <lineage>
        <taxon>Bacteria</taxon>
        <taxon>Pseudomonadati</taxon>
        <taxon>Myxococcota</taxon>
        <taxon>Polyangia</taxon>
        <taxon>Polyangiales</taxon>
        <taxon>Polyangiaceae</taxon>
        <taxon>Sorangium</taxon>
    </lineage>
</organism>
<sequence length="135" mass="14847">MSAKQKMKLNIVNGGPAELDAPLSLLEVLARPEQAPAFDRRLLRAEGRALRASSYGFETEIQGLNMDELDVEAYEGTFVMDHKLLSPAVLPHPRRAEHQVRRQGALAPHGRATVQLKGNRAGPRHAALFDPQVPP</sequence>
<dbReference type="AlphaFoldDB" id="A0A4P2QGN5"/>
<name>A0A4P2QGN5_SORCE</name>
<evidence type="ECO:0000313" key="2">
    <source>
        <dbReference type="Proteomes" id="UP000295497"/>
    </source>
</evidence>
<evidence type="ECO:0000313" key="1">
    <source>
        <dbReference type="EMBL" id="AUX29010.1"/>
    </source>
</evidence>
<dbReference type="Proteomes" id="UP000295497">
    <property type="component" value="Chromosome"/>
</dbReference>
<dbReference type="RefSeq" id="WP_129573248.1">
    <property type="nucleotide sequence ID" value="NZ_CP012672.1"/>
</dbReference>
<reference evidence="1 2" key="1">
    <citation type="submission" date="2015-09" db="EMBL/GenBank/DDBJ databases">
        <title>Sorangium comparison.</title>
        <authorList>
            <person name="Zaburannyi N."/>
            <person name="Bunk B."/>
            <person name="Overmann J."/>
            <person name="Mueller R."/>
        </authorList>
    </citation>
    <scope>NUCLEOTIDE SEQUENCE [LARGE SCALE GENOMIC DNA]</scope>
    <source>
        <strain evidence="1 2">So ce836</strain>
    </source>
</reference>
<protein>
    <submittedName>
        <fullName evidence="1">Uncharacterized protein</fullName>
    </submittedName>
</protein>
<accession>A0A4P2QGN5</accession>
<gene>
    <name evidence="1" type="ORF">SOCE836_010950</name>
</gene>
<dbReference type="EMBL" id="CP012672">
    <property type="protein sequence ID" value="AUX29010.1"/>
    <property type="molecule type" value="Genomic_DNA"/>
</dbReference>